<feature type="domain" description="FTP" evidence="11">
    <location>
        <begin position="66"/>
        <end position="102"/>
    </location>
</feature>
<dbReference type="PRINTS" id="PR00730">
    <property type="entry name" value="THERMOLYSIN"/>
</dbReference>
<gene>
    <name evidence="12" type="ORF">ACFQO7_32060</name>
</gene>
<dbReference type="Pfam" id="PF01447">
    <property type="entry name" value="Peptidase_M4"/>
    <property type="match status" value="1"/>
</dbReference>
<dbReference type="InterPro" id="IPR013783">
    <property type="entry name" value="Ig-like_fold"/>
</dbReference>
<dbReference type="Gene3D" id="1.10.390.10">
    <property type="entry name" value="Neutral Protease Domain 2"/>
    <property type="match status" value="1"/>
</dbReference>
<feature type="domain" description="Peptidase M4 C-terminal" evidence="10">
    <location>
        <begin position="350"/>
        <end position="527"/>
    </location>
</feature>
<evidence type="ECO:0000259" key="10">
    <source>
        <dbReference type="Pfam" id="PF02868"/>
    </source>
</evidence>
<feature type="signal peptide" evidence="8">
    <location>
        <begin position="1"/>
        <end position="28"/>
    </location>
</feature>
<dbReference type="InterPro" id="IPR013856">
    <property type="entry name" value="Peptidase_M4_domain"/>
</dbReference>
<evidence type="ECO:0000256" key="7">
    <source>
        <dbReference type="ARBA" id="ARBA00023049"/>
    </source>
</evidence>
<accession>A0ABW2H6Y9</accession>
<keyword evidence="7" id="KW-0482">Metalloprotease</keyword>
<dbReference type="PANTHER" id="PTHR33794">
    <property type="entry name" value="BACILLOLYSIN"/>
    <property type="match status" value="1"/>
</dbReference>
<proteinExistence type="inferred from homology"/>
<dbReference type="Proteomes" id="UP001596392">
    <property type="component" value="Unassembled WGS sequence"/>
</dbReference>
<keyword evidence="2" id="KW-0645">Protease</keyword>
<comment type="caution">
    <text evidence="12">The sequence shown here is derived from an EMBL/GenBank/DDBJ whole genome shotgun (WGS) entry which is preliminary data.</text>
</comment>
<feature type="domain" description="Peptidase M4" evidence="9">
    <location>
        <begin position="199"/>
        <end position="344"/>
    </location>
</feature>
<evidence type="ECO:0000313" key="12">
    <source>
        <dbReference type="EMBL" id="MFC7247133.1"/>
    </source>
</evidence>
<dbReference type="EMBL" id="JBHTAC010000050">
    <property type="protein sequence ID" value="MFC7247133.1"/>
    <property type="molecule type" value="Genomic_DNA"/>
</dbReference>
<dbReference type="InterPro" id="IPR050728">
    <property type="entry name" value="Zinc_Metalloprotease_M4"/>
</dbReference>
<keyword evidence="4 8" id="KW-0732">Signal</keyword>
<evidence type="ECO:0000256" key="2">
    <source>
        <dbReference type="ARBA" id="ARBA00022670"/>
    </source>
</evidence>
<reference evidence="13" key="1">
    <citation type="journal article" date="2019" name="Int. J. Syst. Evol. Microbiol.">
        <title>The Global Catalogue of Microorganisms (GCM) 10K type strain sequencing project: providing services to taxonomists for standard genome sequencing and annotation.</title>
        <authorList>
            <consortium name="The Broad Institute Genomics Platform"/>
            <consortium name="The Broad Institute Genome Sequencing Center for Infectious Disease"/>
            <person name="Wu L."/>
            <person name="Ma J."/>
        </authorList>
    </citation>
    <scope>NUCLEOTIDE SEQUENCE [LARGE SCALE GENOMIC DNA]</scope>
    <source>
        <strain evidence="13">CGMCC 1.9106</strain>
    </source>
</reference>
<dbReference type="CDD" id="cd09597">
    <property type="entry name" value="M4_TLP"/>
    <property type="match status" value="1"/>
</dbReference>
<evidence type="ECO:0000256" key="1">
    <source>
        <dbReference type="ARBA" id="ARBA00009388"/>
    </source>
</evidence>
<evidence type="ECO:0000259" key="11">
    <source>
        <dbReference type="Pfam" id="PF07504"/>
    </source>
</evidence>
<protein>
    <submittedName>
        <fullName evidence="12">M4 family metallopeptidase</fullName>
    </submittedName>
</protein>
<dbReference type="InterPro" id="IPR027268">
    <property type="entry name" value="Peptidase_M4/M1_CTD_sf"/>
</dbReference>
<evidence type="ECO:0000256" key="6">
    <source>
        <dbReference type="ARBA" id="ARBA00022833"/>
    </source>
</evidence>
<dbReference type="RefSeq" id="WP_376809889.1">
    <property type="nucleotide sequence ID" value="NZ_JBHTAC010000050.1"/>
</dbReference>
<evidence type="ECO:0000313" key="13">
    <source>
        <dbReference type="Proteomes" id="UP001596392"/>
    </source>
</evidence>
<sequence>MRRTTLATATALLLGATMLLAEAPAALAEPGVSAEAAAVARADLAIRANGAAVRAALDDTYSVFATRVDPDGAAHVRYTRKHHGLRVRGGDFVMHAAPGGAFAGASVGLSAPLQLSTEPKVSSAAAAAAAREGFAGTVHEVGTPELMIDAASGRGRLAWETVVEGTLSKGQSPSRLHVFSDAQTGARIGSVDAIMHVSGTGNSLYSGTVPVDTTLSGGSYTLTDPLRGNGVTCDGMNVKIKCDAMLDLNNIWGSGVQSNRQTAAVDVHFGVAQAYDYFKNVHGRSGIFGDGRGVPARVHYGEAISNAFWNGDHLYMMFGDGPGNSKPLVSLDVVAHEMSHGVTQFMVPGGLIYESESGGLNEATSDIFGTMVEFQANVAADRGDYLIGEKIDLDGDGTPFRYMYNPALDNVSHSCWSAGTKDVNTHFSSGVGNHFFFMLAEGSGATAFGTSPVCGSARPVTGIGRDKAAKIWFRALDVYFTSTTSYVDPENPDNTARAYTLSAAADLYGMCSREYKAVQSAWNAVNVVGNGTTCNEVAVEVTPTAGEVIAGSAATSQVQTVTVSGNPQLITLSVTGLPPGVVGAFNPATVLSGGTSTLTITASAGLTSATYPVTITGTAADSSTHSANYTLTVRGDMCASPGQKLGNPGFEVGTAPWAGHTHTIGSSGRTPHSGTRFAWLGGNGVMSSEMISQTFALPTACADYDLTFWMKIDSAEPSPGLVTDKLTVRAVTNLGSVTLATFSNRDAGANYVRHTIPLDQFAGKQVTLQLMSSEDASRQTSFVIDDVAVNVA</sequence>
<dbReference type="InterPro" id="IPR001570">
    <property type="entry name" value="Peptidase_M4_C_domain"/>
</dbReference>
<evidence type="ECO:0000256" key="8">
    <source>
        <dbReference type="SAM" id="SignalP"/>
    </source>
</evidence>
<evidence type="ECO:0000256" key="5">
    <source>
        <dbReference type="ARBA" id="ARBA00022801"/>
    </source>
</evidence>
<evidence type="ECO:0000256" key="4">
    <source>
        <dbReference type="ARBA" id="ARBA00022729"/>
    </source>
</evidence>
<dbReference type="InterPro" id="IPR011096">
    <property type="entry name" value="FTP_domain"/>
</dbReference>
<organism evidence="12 13">
    <name type="scientific">Catellatospora aurea</name>
    <dbReference type="NCBI Taxonomy" id="1337874"/>
    <lineage>
        <taxon>Bacteria</taxon>
        <taxon>Bacillati</taxon>
        <taxon>Actinomycetota</taxon>
        <taxon>Actinomycetes</taxon>
        <taxon>Micromonosporales</taxon>
        <taxon>Micromonosporaceae</taxon>
        <taxon>Catellatospora</taxon>
    </lineage>
</organism>
<keyword evidence="13" id="KW-1185">Reference proteome</keyword>
<evidence type="ECO:0000259" key="9">
    <source>
        <dbReference type="Pfam" id="PF01447"/>
    </source>
</evidence>
<dbReference type="Gene3D" id="2.60.120.260">
    <property type="entry name" value="Galactose-binding domain-like"/>
    <property type="match status" value="1"/>
</dbReference>
<feature type="chain" id="PRO_5045418272" evidence="8">
    <location>
        <begin position="29"/>
        <end position="792"/>
    </location>
</feature>
<dbReference type="Gene3D" id="2.60.40.10">
    <property type="entry name" value="Immunoglobulins"/>
    <property type="match status" value="1"/>
</dbReference>
<dbReference type="Pfam" id="PF02868">
    <property type="entry name" value="Peptidase_M4_C"/>
    <property type="match status" value="1"/>
</dbReference>
<keyword evidence="6" id="KW-0862">Zinc</keyword>
<dbReference type="SUPFAM" id="SSF55486">
    <property type="entry name" value="Metalloproteases ('zincins'), catalytic domain"/>
    <property type="match status" value="1"/>
</dbReference>
<dbReference type="Pfam" id="PF07504">
    <property type="entry name" value="FTP"/>
    <property type="match status" value="1"/>
</dbReference>
<keyword evidence="5" id="KW-0378">Hydrolase</keyword>
<keyword evidence="3" id="KW-0479">Metal-binding</keyword>
<comment type="similarity">
    <text evidence="1">Belongs to the peptidase M4 family.</text>
</comment>
<dbReference type="Gene3D" id="3.10.170.10">
    <property type="match status" value="1"/>
</dbReference>
<dbReference type="InterPro" id="IPR023612">
    <property type="entry name" value="Peptidase_M4"/>
</dbReference>
<evidence type="ECO:0000256" key="3">
    <source>
        <dbReference type="ARBA" id="ARBA00022723"/>
    </source>
</evidence>
<name>A0ABW2H6Y9_9ACTN</name>
<dbReference type="PANTHER" id="PTHR33794:SF1">
    <property type="entry name" value="BACILLOLYSIN"/>
    <property type="match status" value="1"/>
</dbReference>